<keyword evidence="2" id="KW-0238">DNA-binding</keyword>
<protein>
    <recommendedName>
        <fullName evidence="4">HTH araC/xylS-type domain-containing protein</fullName>
    </recommendedName>
</protein>
<dbReference type="PROSITE" id="PS01124">
    <property type="entry name" value="HTH_ARAC_FAMILY_2"/>
    <property type="match status" value="1"/>
</dbReference>
<dbReference type="SUPFAM" id="SSF46689">
    <property type="entry name" value="Homeodomain-like"/>
    <property type="match status" value="1"/>
</dbReference>
<dbReference type="Gene3D" id="2.60.120.10">
    <property type="entry name" value="Jelly Rolls"/>
    <property type="match status" value="1"/>
</dbReference>
<dbReference type="SUPFAM" id="SSF51182">
    <property type="entry name" value="RmlC-like cupins"/>
    <property type="match status" value="1"/>
</dbReference>
<dbReference type="SMART" id="SM00342">
    <property type="entry name" value="HTH_ARAC"/>
    <property type="match status" value="1"/>
</dbReference>
<dbReference type="InterPro" id="IPR014710">
    <property type="entry name" value="RmlC-like_jellyroll"/>
</dbReference>
<dbReference type="InterPro" id="IPR011051">
    <property type="entry name" value="RmlC_Cupin_sf"/>
</dbReference>
<evidence type="ECO:0000313" key="6">
    <source>
        <dbReference type="Proteomes" id="UP001157114"/>
    </source>
</evidence>
<accession>A0ABQ6G8V9</accession>
<gene>
    <name evidence="5" type="ORF">MU1_12890</name>
</gene>
<name>A0ABQ6G8V9_9BACL</name>
<dbReference type="InterPro" id="IPR018062">
    <property type="entry name" value="HTH_AraC-typ_CS"/>
</dbReference>
<evidence type="ECO:0000313" key="5">
    <source>
        <dbReference type="EMBL" id="GLX66945.1"/>
    </source>
</evidence>
<dbReference type="Proteomes" id="UP001157114">
    <property type="component" value="Unassembled WGS sequence"/>
</dbReference>
<dbReference type="InterPro" id="IPR020449">
    <property type="entry name" value="Tscrpt_reg_AraC-type_HTH"/>
</dbReference>
<sequence length="299" mass="34571">MDGEHQLKLLAYTSIMSEAFPFKIQIKENEQLNSDSHAHDYFQICYVLKGTCLHHAHGKRVSLVKGDLFSIPPMYGHMLEALPDQEAQVVHIDFLPSLLDRHMAGLLAMDSFVDFAFIQPFVQFQDNLLPKLNLSYEGQLATEQLIAGMMGEFLRQDSGFPLMIKSDLQKLLVIAGREFLQYSQHDGERQLVSQHREHFEQALRYIDTCYRDPVRLQDAASKAAMSPSYFSTIFKLMKGMTFVDYLNEIRLNEAVRMLKEHPDWSVERISAEAGFNHLTHFYRMFKRKTGVTPAQYRNN</sequence>
<proteinExistence type="predicted"/>
<dbReference type="PANTHER" id="PTHR43280">
    <property type="entry name" value="ARAC-FAMILY TRANSCRIPTIONAL REGULATOR"/>
    <property type="match status" value="1"/>
</dbReference>
<dbReference type="Pfam" id="PF12833">
    <property type="entry name" value="HTH_18"/>
    <property type="match status" value="1"/>
</dbReference>
<keyword evidence="1" id="KW-0805">Transcription regulation</keyword>
<keyword evidence="3" id="KW-0804">Transcription</keyword>
<reference evidence="5 6" key="1">
    <citation type="submission" date="2023-03" db="EMBL/GenBank/DDBJ databases">
        <title>Draft genome sequence of the bacteria which degrade cell wall of Tricholomamatutake.</title>
        <authorList>
            <person name="Konishi Y."/>
            <person name="Fukuta Y."/>
            <person name="Shirasaka N."/>
        </authorList>
    </citation>
    <scope>NUCLEOTIDE SEQUENCE [LARGE SCALE GENOMIC DNA]</scope>
    <source>
        <strain evidence="6">mu1</strain>
    </source>
</reference>
<comment type="caution">
    <text evidence="5">The sequence shown here is derived from an EMBL/GenBank/DDBJ whole genome shotgun (WGS) entry which is preliminary data.</text>
</comment>
<dbReference type="PROSITE" id="PS00041">
    <property type="entry name" value="HTH_ARAC_FAMILY_1"/>
    <property type="match status" value="1"/>
</dbReference>
<evidence type="ECO:0000256" key="1">
    <source>
        <dbReference type="ARBA" id="ARBA00023015"/>
    </source>
</evidence>
<evidence type="ECO:0000256" key="3">
    <source>
        <dbReference type="ARBA" id="ARBA00023163"/>
    </source>
</evidence>
<feature type="domain" description="HTH araC/xylS-type" evidence="4">
    <location>
        <begin position="200"/>
        <end position="299"/>
    </location>
</feature>
<evidence type="ECO:0000256" key="2">
    <source>
        <dbReference type="ARBA" id="ARBA00023125"/>
    </source>
</evidence>
<dbReference type="PANTHER" id="PTHR43280:SF28">
    <property type="entry name" value="HTH-TYPE TRANSCRIPTIONAL ACTIVATOR RHAS"/>
    <property type="match status" value="1"/>
</dbReference>
<dbReference type="Gene3D" id="1.10.10.60">
    <property type="entry name" value="Homeodomain-like"/>
    <property type="match status" value="2"/>
</dbReference>
<dbReference type="Pfam" id="PF02311">
    <property type="entry name" value="AraC_binding"/>
    <property type="match status" value="1"/>
</dbReference>
<evidence type="ECO:0000259" key="4">
    <source>
        <dbReference type="PROSITE" id="PS01124"/>
    </source>
</evidence>
<keyword evidence="6" id="KW-1185">Reference proteome</keyword>
<dbReference type="InterPro" id="IPR003313">
    <property type="entry name" value="AraC-bd"/>
</dbReference>
<dbReference type="InterPro" id="IPR018060">
    <property type="entry name" value="HTH_AraC"/>
</dbReference>
<dbReference type="InterPro" id="IPR009057">
    <property type="entry name" value="Homeodomain-like_sf"/>
</dbReference>
<dbReference type="PRINTS" id="PR00032">
    <property type="entry name" value="HTHARAC"/>
</dbReference>
<dbReference type="EMBL" id="BSSQ01000005">
    <property type="protein sequence ID" value="GLX66945.1"/>
    <property type="molecule type" value="Genomic_DNA"/>
</dbReference>
<organism evidence="5 6">
    <name type="scientific">Paenibacillus glycanilyticus</name>
    <dbReference type="NCBI Taxonomy" id="126569"/>
    <lineage>
        <taxon>Bacteria</taxon>
        <taxon>Bacillati</taxon>
        <taxon>Bacillota</taxon>
        <taxon>Bacilli</taxon>
        <taxon>Bacillales</taxon>
        <taxon>Paenibacillaceae</taxon>
        <taxon>Paenibacillus</taxon>
    </lineage>
</organism>